<keyword evidence="8 9" id="KW-0998">Cell outer membrane</keyword>
<reference evidence="14 16" key="1">
    <citation type="submission" date="2017-03" db="EMBL/GenBank/DDBJ databases">
        <title>Draft genome sequence of Moraxella equi CCUG 4950T type strain.</title>
        <authorList>
            <person name="Salva-Serra F."/>
            <person name="Engstrom-Jakobsson H."/>
            <person name="Thorell K."/>
            <person name="Jaen-Luchoro D."/>
            <person name="Gonzales-Siles L."/>
            <person name="Karlsson R."/>
            <person name="Yazdan S."/>
            <person name="Boulund F."/>
            <person name="Johnning A."/>
            <person name="Engstrand L."/>
            <person name="Kristiansson E."/>
            <person name="Moore E."/>
        </authorList>
    </citation>
    <scope>NUCLEOTIDE SEQUENCE [LARGE SCALE GENOMIC DNA]</scope>
    <source>
        <strain evidence="14 16">CCUG 4950</strain>
    </source>
</reference>
<evidence type="ECO:0000256" key="4">
    <source>
        <dbReference type="ARBA" id="ARBA00022452"/>
    </source>
</evidence>
<name>A0A378QSM8_9GAMM</name>
<protein>
    <submittedName>
        <fullName evidence="15">Heme/hemopexin utilization protein C</fullName>
    </submittedName>
</protein>
<feature type="chain" id="PRO_5016739153" evidence="11">
    <location>
        <begin position="27"/>
        <end position="722"/>
    </location>
</feature>
<dbReference type="Pfam" id="PF00593">
    <property type="entry name" value="TonB_dep_Rec_b-barrel"/>
    <property type="match status" value="1"/>
</dbReference>
<evidence type="ECO:0000256" key="11">
    <source>
        <dbReference type="SAM" id="SignalP"/>
    </source>
</evidence>
<evidence type="ECO:0000256" key="7">
    <source>
        <dbReference type="ARBA" id="ARBA00023136"/>
    </source>
</evidence>
<evidence type="ECO:0000259" key="13">
    <source>
        <dbReference type="Pfam" id="PF07715"/>
    </source>
</evidence>
<accession>A0A378QSM8</accession>
<dbReference type="InterPro" id="IPR039426">
    <property type="entry name" value="TonB-dep_rcpt-like"/>
</dbReference>
<keyword evidence="11" id="KW-0732">Signal</keyword>
<proteinExistence type="inferred from homology"/>
<sequence>MKQKTFALRHLTFAVIGTMTATVAMANTAESGPTVDLGHEVITIDRQGTKVKTNVVTLQEKDESTATGLRELLKSEPAIDFSGGNGTSSYLTIRGMGQNSIDVKVDNAYSDSQILYHQGRHMLDPSLVKIVSVQKGAGSASAGIGATNGAIVAKTLDAHDLLKHTDKDWGVKVNAGYSSNDEHSYGVTGFGKADNFDFLVSYNETSQNNYKPGKKTGQKDSATAPGKYFSSWTATGDTATDCATQRGQTLCKDPNHPSDEVAFQAMDKESYLIKAGYNLGDNRFVLSHFNTTNKGVRNVREEFEWVIRAPGTINYGGYRKLSMQNTNLEYKGKAGLLGEAEANVYFMKNERKSGNDKFSGYAGNVDAPNDTSVKTTGANLGFDKYINDDTLFKYGANYRHQETTPNRSNNGAEQTTEKDDIGVYGEIIGNIGNFTLTGGMRYDHFDYTSVSGKKVSDGAFNPSVGIIWQATPDLSFNAVHNYATRSPRLVDALLSSGSRAADIADGTKAEQAKNTEIGFNYNNGNLSVDGTYFWQEIDNLLTSGARHRPGDKHNTIFNVGFAKNKGYEINTRYRWNGFTARLGVAESDPEYHSGNNAEGNPIRFDNREFGSTIGRTWTAGLAYRFANPNLEIGVNHRKVDDVKGQSAYMTPISGSRGNNLNLIKYGYDVTDIYANWKPFNNDKLNVNFAVNNVGDEFYYSHSAINGLPGAGREYRVGVNFTY</sequence>
<reference evidence="15 17" key="2">
    <citation type="submission" date="2018-06" db="EMBL/GenBank/DDBJ databases">
        <authorList>
            <consortium name="Pathogen Informatics"/>
            <person name="Doyle S."/>
        </authorList>
    </citation>
    <scope>NUCLEOTIDE SEQUENCE [LARGE SCALE GENOMIC DNA]</scope>
    <source>
        <strain evidence="15 17">NCTC11012</strain>
    </source>
</reference>
<dbReference type="Pfam" id="PF07715">
    <property type="entry name" value="Plug"/>
    <property type="match status" value="1"/>
</dbReference>
<evidence type="ECO:0000256" key="10">
    <source>
        <dbReference type="RuleBase" id="RU003357"/>
    </source>
</evidence>
<dbReference type="PANTHER" id="PTHR30069">
    <property type="entry name" value="TONB-DEPENDENT OUTER MEMBRANE RECEPTOR"/>
    <property type="match status" value="1"/>
</dbReference>
<keyword evidence="6 10" id="KW-0798">TonB box</keyword>
<dbReference type="EMBL" id="UGQF01000001">
    <property type="protein sequence ID" value="STZ03462.1"/>
    <property type="molecule type" value="Genomic_DNA"/>
</dbReference>
<feature type="domain" description="TonB-dependent receptor-like beta-barrel" evidence="12">
    <location>
        <begin position="314"/>
        <end position="693"/>
    </location>
</feature>
<dbReference type="PANTHER" id="PTHR30069:SF41">
    <property type="entry name" value="HEME_HEMOPEXIN UTILIZATION PROTEIN C"/>
    <property type="match status" value="1"/>
</dbReference>
<organism evidence="15 17">
    <name type="scientific">Moraxella equi</name>
    <dbReference type="NCBI Taxonomy" id="60442"/>
    <lineage>
        <taxon>Bacteria</taxon>
        <taxon>Pseudomonadati</taxon>
        <taxon>Pseudomonadota</taxon>
        <taxon>Gammaproteobacteria</taxon>
        <taxon>Moraxellales</taxon>
        <taxon>Moraxellaceae</taxon>
        <taxon>Moraxella</taxon>
    </lineage>
</organism>
<dbReference type="GO" id="GO:0009279">
    <property type="term" value="C:cell outer membrane"/>
    <property type="evidence" value="ECO:0007669"/>
    <property type="project" value="UniProtKB-SubCell"/>
</dbReference>
<evidence type="ECO:0000313" key="14">
    <source>
        <dbReference type="EMBL" id="OPH36936.1"/>
    </source>
</evidence>
<dbReference type="SUPFAM" id="SSF56935">
    <property type="entry name" value="Porins"/>
    <property type="match status" value="1"/>
</dbReference>
<dbReference type="InterPro" id="IPR000531">
    <property type="entry name" value="Beta-barrel_TonB"/>
</dbReference>
<feature type="signal peptide" evidence="11">
    <location>
        <begin position="1"/>
        <end position="26"/>
    </location>
</feature>
<dbReference type="PROSITE" id="PS52016">
    <property type="entry name" value="TONB_DEPENDENT_REC_3"/>
    <property type="match status" value="1"/>
</dbReference>
<dbReference type="InterPro" id="IPR012910">
    <property type="entry name" value="Plug_dom"/>
</dbReference>
<feature type="domain" description="TonB-dependent receptor plug" evidence="13">
    <location>
        <begin position="48"/>
        <end position="150"/>
    </location>
</feature>
<dbReference type="RefSeq" id="WP_079326046.1">
    <property type="nucleotide sequence ID" value="NZ_MXAP01000085.1"/>
</dbReference>
<dbReference type="Gene3D" id="2.40.170.20">
    <property type="entry name" value="TonB-dependent receptor, beta-barrel domain"/>
    <property type="match status" value="1"/>
</dbReference>
<dbReference type="Proteomes" id="UP000190777">
    <property type="component" value="Unassembled WGS sequence"/>
</dbReference>
<evidence type="ECO:0000256" key="9">
    <source>
        <dbReference type="PROSITE-ProRule" id="PRU01360"/>
    </source>
</evidence>
<gene>
    <name evidence="15" type="primary">hxuC</name>
    <name evidence="14" type="ORF">B5J93_08770</name>
    <name evidence="15" type="ORF">NCTC11012_01710</name>
</gene>
<evidence type="ECO:0000313" key="16">
    <source>
        <dbReference type="Proteomes" id="UP000190777"/>
    </source>
</evidence>
<dbReference type="AlphaFoldDB" id="A0A378QSM8"/>
<evidence type="ECO:0000256" key="1">
    <source>
        <dbReference type="ARBA" id="ARBA00004571"/>
    </source>
</evidence>
<dbReference type="EMBL" id="MXAP01000085">
    <property type="protein sequence ID" value="OPH36936.1"/>
    <property type="molecule type" value="Genomic_DNA"/>
</dbReference>
<dbReference type="InterPro" id="IPR037066">
    <property type="entry name" value="Plug_dom_sf"/>
</dbReference>
<keyword evidence="5 9" id="KW-0812">Transmembrane</keyword>
<dbReference type="GO" id="GO:0044718">
    <property type="term" value="P:siderophore transmembrane transport"/>
    <property type="evidence" value="ECO:0007669"/>
    <property type="project" value="TreeGrafter"/>
</dbReference>
<comment type="similarity">
    <text evidence="2 9 10">Belongs to the TonB-dependent receptor family.</text>
</comment>
<evidence type="ECO:0000313" key="17">
    <source>
        <dbReference type="Proteomes" id="UP000254618"/>
    </source>
</evidence>
<evidence type="ECO:0000256" key="2">
    <source>
        <dbReference type="ARBA" id="ARBA00009810"/>
    </source>
</evidence>
<keyword evidence="3 9" id="KW-0813">Transport</keyword>
<dbReference type="Gene3D" id="2.170.130.10">
    <property type="entry name" value="TonB-dependent receptor, plug domain"/>
    <property type="match status" value="1"/>
</dbReference>
<evidence type="ECO:0000256" key="5">
    <source>
        <dbReference type="ARBA" id="ARBA00022692"/>
    </source>
</evidence>
<keyword evidence="4 9" id="KW-1134">Transmembrane beta strand</keyword>
<evidence type="ECO:0000259" key="12">
    <source>
        <dbReference type="Pfam" id="PF00593"/>
    </source>
</evidence>
<keyword evidence="16" id="KW-1185">Reference proteome</keyword>
<evidence type="ECO:0000256" key="6">
    <source>
        <dbReference type="ARBA" id="ARBA00023077"/>
    </source>
</evidence>
<evidence type="ECO:0000256" key="3">
    <source>
        <dbReference type="ARBA" id="ARBA00022448"/>
    </source>
</evidence>
<dbReference type="InterPro" id="IPR036942">
    <property type="entry name" value="Beta-barrel_TonB_sf"/>
</dbReference>
<dbReference type="GO" id="GO:0015344">
    <property type="term" value="F:siderophore uptake transmembrane transporter activity"/>
    <property type="evidence" value="ECO:0007669"/>
    <property type="project" value="TreeGrafter"/>
</dbReference>
<comment type="subcellular location">
    <subcellularLocation>
        <location evidence="1 9">Cell outer membrane</location>
        <topology evidence="1 9">Multi-pass membrane protein</topology>
    </subcellularLocation>
</comment>
<dbReference type="Proteomes" id="UP000254618">
    <property type="component" value="Unassembled WGS sequence"/>
</dbReference>
<evidence type="ECO:0000313" key="15">
    <source>
        <dbReference type="EMBL" id="STZ03462.1"/>
    </source>
</evidence>
<keyword evidence="7 9" id="KW-0472">Membrane</keyword>
<evidence type="ECO:0000256" key="8">
    <source>
        <dbReference type="ARBA" id="ARBA00023237"/>
    </source>
</evidence>